<dbReference type="InterPro" id="IPR050445">
    <property type="entry name" value="Bact_polysacc_biosynth/exp"/>
</dbReference>
<gene>
    <name evidence="1" type="ORF">PKB_2752</name>
</gene>
<reference evidence="1 2" key="1">
    <citation type="submission" date="2013-03" db="EMBL/GenBank/DDBJ databases">
        <authorList>
            <person name="Linke B."/>
        </authorList>
    </citation>
    <scope>NUCLEOTIDE SEQUENCE [LARGE SCALE GENOMIC DNA]</scope>
    <source>
        <strain evidence="1 2">B13</strain>
    </source>
</reference>
<sequence length="215" mass="23398">MDGSSSSKSLAVQRPSENNLAAIVLDQNLKTLLLTAANSGSGTTTSALMLAGELSRSSRGEVLLIDASLSKTNLTQHFGLGQERGFLDLVLAESPPALERCIEASDGLPFHFMPLGHYWQHKAHLAPQALEALFARLGERYRFVVIDGEAVYANADTLALAALADGVVLVVRGEETRWEVAQAAIQRLTQANARILGSVFNARRYYMPKWVYDNL</sequence>
<keyword evidence="2" id="KW-1185">Reference proteome</keyword>
<dbReference type="Proteomes" id="UP000025241">
    <property type="component" value="Chromosome I"/>
</dbReference>
<name>A0A024HHL9_PSEKB</name>
<proteinExistence type="predicted"/>
<accession>A0A024HHL9</accession>
<organism evidence="1 2">
    <name type="scientific">Pseudomonas knackmussii (strain DSM 6978 / CCUG 54928 / LMG 23759 / B13)</name>
    <dbReference type="NCBI Taxonomy" id="1301098"/>
    <lineage>
        <taxon>Bacteria</taxon>
        <taxon>Pseudomonadati</taxon>
        <taxon>Pseudomonadota</taxon>
        <taxon>Gammaproteobacteria</taxon>
        <taxon>Pseudomonadales</taxon>
        <taxon>Pseudomonadaceae</taxon>
        <taxon>Pseudomonas</taxon>
    </lineage>
</organism>
<dbReference type="RefSeq" id="WP_043252475.1">
    <property type="nucleotide sequence ID" value="NZ_HG322950.1"/>
</dbReference>
<evidence type="ECO:0000313" key="2">
    <source>
        <dbReference type="Proteomes" id="UP000025241"/>
    </source>
</evidence>
<dbReference type="KEGG" id="pkc:PKB_2752"/>
<dbReference type="AlphaFoldDB" id="A0A024HHL9"/>
<dbReference type="PANTHER" id="PTHR32309">
    <property type="entry name" value="TYROSINE-PROTEIN KINASE"/>
    <property type="match status" value="1"/>
</dbReference>
<dbReference type="Gene3D" id="3.40.50.300">
    <property type="entry name" value="P-loop containing nucleotide triphosphate hydrolases"/>
    <property type="match status" value="1"/>
</dbReference>
<evidence type="ECO:0000313" key="1">
    <source>
        <dbReference type="EMBL" id="CDF84099.1"/>
    </source>
</evidence>
<dbReference type="PATRIC" id="fig|1301098.3.peg.2766"/>
<dbReference type="SUPFAM" id="SSF52540">
    <property type="entry name" value="P-loop containing nucleoside triphosphate hydrolases"/>
    <property type="match status" value="1"/>
</dbReference>
<dbReference type="eggNOG" id="COG0489">
    <property type="taxonomic scope" value="Bacteria"/>
</dbReference>
<dbReference type="InterPro" id="IPR027417">
    <property type="entry name" value="P-loop_NTPase"/>
</dbReference>
<dbReference type="PANTHER" id="PTHR32309:SF31">
    <property type="entry name" value="CAPSULAR EXOPOLYSACCHARIDE FAMILY"/>
    <property type="match status" value="1"/>
</dbReference>
<dbReference type="EMBL" id="HG322950">
    <property type="protein sequence ID" value="CDF84099.1"/>
    <property type="molecule type" value="Genomic_DNA"/>
</dbReference>
<dbReference type="OrthoDB" id="7002429at2"/>
<dbReference type="HOGENOM" id="CLU_052027_2_3_6"/>
<protein>
    <submittedName>
        <fullName evidence="1">CobQ/CobB/MinD/ParA nucleotide binding domain-containing protein</fullName>
    </submittedName>
</protein>
<dbReference type="STRING" id="1301098.PKB_2752"/>
<reference evidence="1 2" key="2">
    <citation type="submission" date="2014-05" db="EMBL/GenBank/DDBJ databases">
        <title>Genome sequence of the 3-chlorobenzoate degrading bacterium Pseudomonas knackmussii B13 shows multiple evidence for horizontal gene transfer.</title>
        <authorList>
            <person name="Miyazaki R."/>
            <person name="Bertelli C."/>
            <person name="Falquet L."/>
            <person name="Robinson-Rechavi M."/>
            <person name="Gharib W."/>
            <person name="Roy S."/>
            <person name="Van der Meer J.R."/>
        </authorList>
    </citation>
    <scope>NUCLEOTIDE SEQUENCE [LARGE SCALE GENOMIC DNA]</scope>
    <source>
        <strain evidence="1 2">B13</strain>
    </source>
</reference>